<dbReference type="GO" id="GO:1902758">
    <property type="term" value="P:bis(molybdopterin guanine dinucleotide)molybdenum biosynthetic process"/>
    <property type="evidence" value="ECO:0007669"/>
    <property type="project" value="TreeGrafter"/>
</dbReference>
<dbReference type="CDD" id="cd02503">
    <property type="entry name" value="MobA"/>
    <property type="match status" value="1"/>
</dbReference>
<keyword evidence="3 8" id="KW-0479">Metal-binding</keyword>
<evidence type="ECO:0000256" key="4">
    <source>
        <dbReference type="ARBA" id="ARBA00022741"/>
    </source>
</evidence>
<comment type="subcellular location">
    <subcellularLocation>
        <location evidence="8">Cytoplasm</location>
    </subcellularLocation>
</comment>
<comment type="function">
    <text evidence="8">Transfers a GMP moiety from GTP to Mo-molybdopterin (Mo-MPT) cofactor (Moco or molybdenum cofactor) to form Mo-molybdopterin guanine dinucleotide (Mo-MGD) cofactor.</text>
</comment>
<dbReference type="PANTHER" id="PTHR19136:SF81">
    <property type="entry name" value="MOLYBDENUM COFACTOR GUANYLYLTRANSFERASE"/>
    <property type="match status" value="1"/>
</dbReference>
<keyword evidence="2 8" id="KW-0808">Transferase</keyword>
<dbReference type="InterPro" id="IPR025877">
    <property type="entry name" value="MobA-like_NTP_Trfase"/>
</dbReference>
<keyword evidence="7 8" id="KW-0501">Molybdenum cofactor biosynthesis</keyword>
<feature type="binding site" evidence="8">
    <location>
        <position position="103"/>
    </location>
    <ligand>
        <name>Mg(2+)</name>
        <dbReference type="ChEBI" id="CHEBI:18420"/>
    </ligand>
</feature>
<dbReference type="Proteomes" id="UP000048984">
    <property type="component" value="Unassembled WGS sequence"/>
</dbReference>
<comment type="caution">
    <text evidence="10">The sequence shown here is derived from an EMBL/GenBank/DDBJ whole genome shotgun (WGS) entry which is preliminary data.</text>
</comment>
<dbReference type="GO" id="GO:0005737">
    <property type="term" value="C:cytoplasm"/>
    <property type="evidence" value="ECO:0007669"/>
    <property type="project" value="UniProtKB-SubCell"/>
</dbReference>
<dbReference type="AlphaFoldDB" id="A0A0P6VHZ0"/>
<dbReference type="Gene3D" id="3.90.550.10">
    <property type="entry name" value="Spore Coat Polysaccharide Biosynthesis Protein SpsA, Chain A"/>
    <property type="match status" value="1"/>
</dbReference>
<dbReference type="GO" id="GO:0061603">
    <property type="term" value="F:molybdenum cofactor guanylyltransferase activity"/>
    <property type="evidence" value="ECO:0007669"/>
    <property type="project" value="UniProtKB-EC"/>
</dbReference>
<evidence type="ECO:0000313" key="11">
    <source>
        <dbReference type="Proteomes" id="UP000048984"/>
    </source>
</evidence>
<dbReference type="NCBIfam" id="TIGR02665">
    <property type="entry name" value="molyb_mobA"/>
    <property type="match status" value="1"/>
</dbReference>
<protein>
    <recommendedName>
        <fullName evidence="8">Molybdenum cofactor guanylyltransferase</fullName>
        <shortName evidence="8">MoCo guanylyltransferase</shortName>
        <ecNumber evidence="8">2.7.7.77</ecNumber>
    </recommendedName>
    <alternativeName>
        <fullName evidence="8">GTP:molybdopterin guanylyltransferase</fullName>
    </alternativeName>
    <alternativeName>
        <fullName evidence="8">Mo-MPT guanylyltransferase</fullName>
    </alternativeName>
    <alternativeName>
        <fullName evidence="8">Molybdopterin guanylyltransferase</fullName>
    </alternativeName>
    <alternativeName>
        <fullName evidence="8">Molybdopterin-guanine dinucleotide synthase</fullName>
        <shortName evidence="8">MGD synthase</shortName>
    </alternativeName>
</protein>
<feature type="binding site" evidence="8">
    <location>
        <position position="22"/>
    </location>
    <ligand>
        <name>GTP</name>
        <dbReference type="ChEBI" id="CHEBI:37565"/>
    </ligand>
</feature>
<evidence type="ECO:0000313" key="10">
    <source>
        <dbReference type="EMBL" id="KPL51660.1"/>
    </source>
</evidence>
<dbReference type="GO" id="GO:0005525">
    <property type="term" value="F:GTP binding"/>
    <property type="evidence" value="ECO:0007669"/>
    <property type="project" value="UniProtKB-UniRule"/>
</dbReference>
<feature type="binding site" evidence="8">
    <location>
        <position position="103"/>
    </location>
    <ligand>
        <name>GTP</name>
        <dbReference type="ChEBI" id="CHEBI:37565"/>
    </ligand>
</feature>
<dbReference type="EC" id="2.7.7.77" evidence="8"/>
<keyword evidence="6 8" id="KW-0342">GTP-binding</keyword>
<name>A0A0P6VHZ0_9HYPH</name>
<evidence type="ECO:0000256" key="3">
    <source>
        <dbReference type="ARBA" id="ARBA00022723"/>
    </source>
</evidence>
<comment type="cofactor">
    <cofactor evidence="8">
        <name>Mg(2+)</name>
        <dbReference type="ChEBI" id="CHEBI:18420"/>
    </cofactor>
</comment>
<dbReference type="HAMAP" id="MF_00316">
    <property type="entry name" value="MobA"/>
    <property type="match status" value="1"/>
</dbReference>
<keyword evidence="1 8" id="KW-0963">Cytoplasm</keyword>
<dbReference type="STRING" id="665126.ABB55_04970"/>
<evidence type="ECO:0000256" key="2">
    <source>
        <dbReference type="ARBA" id="ARBA00022679"/>
    </source>
</evidence>
<gene>
    <name evidence="8" type="primary">mobA</name>
    <name evidence="10" type="ORF">ABB55_04970</name>
</gene>
<feature type="binding site" evidence="8">
    <location>
        <position position="68"/>
    </location>
    <ligand>
        <name>GTP</name>
        <dbReference type="ChEBI" id="CHEBI:37565"/>
    </ligand>
</feature>
<dbReference type="RefSeq" id="WP_054357822.1">
    <property type="nucleotide sequence ID" value="NZ_LJYW01000001.1"/>
</dbReference>
<keyword evidence="11" id="KW-1185">Reference proteome</keyword>
<dbReference type="PANTHER" id="PTHR19136">
    <property type="entry name" value="MOLYBDENUM COFACTOR GUANYLYLTRANSFERASE"/>
    <property type="match status" value="1"/>
</dbReference>
<dbReference type="InterPro" id="IPR029044">
    <property type="entry name" value="Nucleotide-diphossugar_trans"/>
</dbReference>
<feature type="domain" description="MobA-like NTP transferase" evidence="9">
    <location>
        <begin position="6"/>
        <end position="166"/>
    </location>
</feature>
<organism evidence="10 11">
    <name type="scientific">Prosthecodimorpha hirschii</name>
    <dbReference type="NCBI Taxonomy" id="665126"/>
    <lineage>
        <taxon>Bacteria</taxon>
        <taxon>Pseudomonadati</taxon>
        <taxon>Pseudomonadota</taxon>
        <taxon>Alphaproteobacteria</taxon>
        <taxon>Hyphomicrobiales</taxon>
        <taxon>Ancalomicrobiaceae</taxon>
        <taxon>Prosthecodimorpha</taxon>
    </lineage>
</organism>
<dbReference type="SUPFAM" id="SSF53448">
    <property type="entry name" value="Nucleotide-diphospho-sugar transferases"/>
    <property type="match status" value="1"/>
</dbReference>
<evidence type="ECO:0000256" key="1">
    <source>
        <dbReference type="ARBA" id="ARBA00022490"/>
    </source>
</evidence>
<proteinExistence type="inferred from homology"/>
<keyword evidence="4 8" id="KW-0547">Nucleotide-binding</keyword>
<sequence>MSEIVGVVLSGGLGRRMGGGDKALIALGGRHLLDRVIERFAPQVGALVLNANGDPARFEAFGLPVAADPVAGHPGPLAGLLAGMRWAETHRPGARHVATAAADTPFLPLDLVARLAASLDGADPDGIAVPVTATGTHQVCALFPISLADALEEALVGGAARKVMAWIERHPVRHVAFGPLEGGLDPFFNVNTPEDLAAAEDWIAAHDPVQP</sequence>
<accession>A0A0P6VHZ0</accession>
<comment type="catalytic activity">
    <reaction evidence="8">
        <text>Mo-molybdopterin + GTP + H(+) = Mo-molybdopterin guanine dinucleotide + diphosphate</text>
        <dbReference type="Rhea" id="RHEA:34243"/>
        <dbReference type="ChEBI" id="CHEBI:15378"/>
        <dbReference type="ChEBI" id="CHEBI:33019"/>
        <dbReference type="ChEBI" id="CHEBI:37565"/>
        <dbReference type="ChEBI" id="CHEBI:71302"/>
        <dbReference type="ChEBI" id="CHEBI:71310"/>
        <dbReference type="EC" id="2.7.7.77"/>
    </reaction>
</comment>
<comment type="similarity">
    <text evidence="8">Belongs to the MobA family.</text>
</comment>
<reference evidence="10 11" key="2">
    <citation type="submission" date="2015-10" db="EMBL/GenBank/DDBJ databases">
        <title>Draft Genome Sequence of Prosthecomicrobium hirschii ATCC 27832.</title>
        <authorList>
            <person name="Daniel J."/>
            <person name="Givan S.A."/>
            <person name="Brun Y.V."/>
            <person name="Brown P.J."/>
        </authorList>
    </citation>
    <scope>NUCLEOTIDE SEQUENCE [LARGE SCALE GENOMIC DNA]</scope>
    <source>
        <strain evidence="10 11">16</strain>
    </source>
</reference>
<evidence type="ECO:0000256" key="8">
    <source>
        <dbReference type="HAMAP-Rule" id="MF_00316"/>
    </source>
</evidence>
<comment type="subunit">
    <text evidence="8">Monomer.</text>
</comment>
<dbReference type="EMBL" id="LJYW01000001">
    <property type="protein sequence ID" value="KPL51660.1"/>
    <property type="molecule type" value="Genomic_DNA"/>
</dbReference>
<dbReference type="GO" id="GO:0046872">
    <property type="term" value="F:metal ion binding"/>
    <property type="evidence" value="ECO:0007669"/>
    <property type="project" value="UniProtKB-KW"/>
</dbReference>
<keyword evidence="5 8" id="KW-0460">Magnesium</keyword>
<evidence type="ECO:0000256" key="7">
    <source>
        <dbReference type="ARBA" id="ARBA00023150"/>
    </source>
</evidence>
<feature type="binding site" evidence="8">
    <location>
        <position position="50"/>
    </location>
    <ligand>
        <name>GTP</name>
        <dbReference type="ChEBI" id="CHEBI:37565"/>
    </ligand>
</feature>
<comment type="domain">
    <text evidence="8">The N-terminal domain determines nucleotide recognition and specific binding, while the C-terminal domain determines the specific binding to the target protein.</text>
</comment>
<dbReference type="Pfam" id="PF12804">
    <property type="entry name" value="NTP_transf_3"/>
    <property type="match status" value="1"/>
</dbReference>
<evidence type="ECO:0000256" key="5">
    <source>
        <dbReference type="ARBA" id="ARBA00022842"/>
    </source>
</evidence>
<evidence type="ECO:0000256" key="6">
    <source>
        <dbReference type="ARBA" id="ARBA00023134"/>
    </source>
</evidence>
<evidence type="ECO:0000259" key="9">
    <source>
        <dbReference type="Pfam" id="PF12804"/>
    </source>
</evidence>
<dbReference type="InterPro" id="IPR013482">
    <property type="entry name" value="Molybde_CF_guanTrfase"/>
</dbReference>
<reference evidence="10 11" key="1">
    <citation type="submission" date="2015-09" db="EMBL/GenBank/DDBJ databases">
        <authorList>
            <person name="Jackson K.R."/>
            <person name="Lunt B.L."/>
            <person name="Fisher J.N.B."/>
            <person name="Gardner A.V."/>
            <person name="Bailey M.E."/>
            <person name="Deus L.M."/>
            <person name="Earl A.S."/>
            <person name="Gibby P.D."/>
            <person name="Hartmann K.A."/>
            <person name="Liu J.E."/>
            <person name="Manci A.M."/>
            <person name="Nielsen D.A."/>
            <person name="Solomon M.B."/>
            <person name="Breakwell D.P."/>
            <person name="Burnett S.H."/>
            <person name="Grose J.H."/>
        </authorList>
    </citation>
    <scope>NUCLEOTIDE SEQUENCE [LARGE SCALE GENOMIC DNA]</scope>
    <source>
        <strain evidence="10 11">16</strain>
    </source>
</reference>
<feature type="binding site" evidence="8">
    <location>
        <begin position="9"/>
        <end position="11"/>
    </location>
    <ligand>
        <name>GTP</name>
        <dbReference type="ChEBI" id="CHEBI:37565"/>
    </ligand>
</feature>